<dbReference type="SUPFAM" id="SSF46689">
    <property type="entry name" value="Homeodomain-like"/>
    <property type="match status" value="1"/>
</dbReference>
<sequence length="170" mass="19199">MIVHIITLVSTQKCHRKTGIHVIEELEKKISQCKVAEKFGISPTQVSPIWKTKQTPLFAHQSNLNPSRKRARESAYTDVEDALVQATGYSAGGNEMQLFLRGSTCGEKKDHNCEAAEHWITSVWTSIQDRYSASEIITVTKQAFIIISFQKAQCVSKMKNFSVERNQKNV</sequence>
<proteinExistence type="predicted"/>
<name>A0ABP0GDC3_CLALP</name>
<dbReference type="EMBL" id="CAWYQH010000108">
    <property type="protein sequence ID" value="CAK8688861.1"/>
    <property type="molecule type" value="Genomic_DNA"/>
</dbReference>
<accession>A0ABP0GDC3</accession>
<dbReference type="Proteomes" id="UP001642483">
    <property type="component" value="Unassembled WGS sequence"/>
</dbReference>
<dbReference type="Gene3D" id="1.10.10.60">
    <property type="entry name" value="Homeodomain-like"/>
    <property type="match status" value="1"/>
</dbReference>
<reference evidence="1 2" key="1">
    <citation type="submission" date="2024-02" db="EMBL/GenBank/DDBJ databases">
        <authorList>
            <person name="Daric V."/>
            <person name="Darras S."/>
        </authorList>
    </citation>
    <scope>NUCLEOTIDE SEQUENCE [LARGE SCALE GENOMIC DNA]</scope>
</reference>
<dbReference type="InterPro" id="IPR009057">
    <property type="entry name" value="Homeodomain-like_sf"/>
</dbReference>
<evidence type="ECO:0000313" key="2">
    <source>
        <dbReference type="Proteomes" id="UP001642483"/>
    </source>
</evidence>
<keyword evidence="2" id="KW-1185">Reference proteome</keyword>
<organism evidence="1 2">
    <name type="scientific">Clavelina lepadiformis</name>
    <name type="common">Light-bulb sea squirt</name>
    <name type="synonym">Ascidia lepadiformis</name>
    <dbReference type="NCBI Taxonomy" id="159417"/>
    <lineage>
        <taxon>Eukaryota</taxon>
        <taxon>Metazoa</taxon>
        <taxon>Chordata</taxon>
        <taxon>Tunicata</taxon>
        <taxon>Ascidiacea</taxon>
        <taxon>Aplousobranchia</taxon>
        <taxon>Clavelinidae</taxon>
        <taxon>Clavelina</taxon>
    </lineage>
</organism>
<protein>
    <recommendedName>
        <fullName evidence="3">HTH psq-type domain-containing protein</fullName>
    </recommendedName>
</protein>
<gene>
    <name evidence="1" type="ORF">CVLEPA_LOCUS20824</name>
</gene>
<evidence type="ECO:0008006" key="3">
    <source>
        <dbReference type="Google" id="ProtNLM"/>
    </source>
</evidence>
<comment type="caution">
    <text evidence="1">The sequence shown here is derived from an EMBL/GenBank/DDBJ whole genome shotgun (WGS) entry which is preliminary data.</text>
</comment>
<evidence type="ECO:0000313" key="1">
    <source>
        <dbReference type="EMBL" id="CAK8688861.1"/>
    </source>
</evidence>